<dbReference type="Proteomes" id="UP001519331">
    <property type="component" value="Unassembled WGS sequence"/>
</dbReference>
<gene>
    <name evidence="4" type="ORF">JOF45_002171</name>
</gene>
<reference evidence="4 5" key="1">
    <citation type="submission" date="2021-03" db="EMBL/GenBank/DDBJ databases">
        <title>Sequencing the genomes of 1000 actinobacteria strains.</title>
        <authorList>
            <person name="Klenk H.-P."/>
        </authorList>
    </citation>
    <scope>NUCLEOTIDE SEQUENCE [LARGE SCALE GENOMIC DNA]</scope>
    <source>
        <strain evidence="4 5">DSM 12544</strain>
    </source>
</reference>
<evidence type="ECO:0000313" key="4">
    <source>
        <dbReference type="EMBL" id="MBP2319152.1"/>
    </source>
</evidence>
<dbReference type="EMBL" id="JAGINX010000001">
    <property type="protein sequence ID" value="MBP2319152.1"/>
    <property type="molecule type" value="Genomic_DNA"/>
</dbReference>
<dbReference type="CDD" id="cd04301">
    <property type="entry name" value="NAT_SF"/>
    <property type="match status" value="1"/>
</dbReference>
<evidence type="ECO:0000256" key="2">
    <source>
        <dbReference type="ARBA" id="ARBA00023315"/>
    </source>
</evidence>
<proteinExistence type="predicted"/>
<keyword evidence="2" id="KW-0012">Acyltransferase</keyword>
<dbReference type="Pfam" id="PF00583">
    <property type="entry name" value="Acetyltransf_1"/>
    <property type="match status" value="1"/>
</dbReference>
<dbReference type="Gene3D" id="3.40.630.30">
    <property type="match status" value="1"/>
</dbReference>
<dbReference type="PROSITE" id="PS51186">
    <property type="entry name" value="GNAT"/>
    <property type="match status" value="1"/>
</dbReference>
<evidence type="ECO:0000256" key="1">
    <source>
        <dbReference type="ARBA" id="ARBA00022679"/>
    </source>
</evidence>
<evidence type="ECO:0000259" key="3">
    <source>
        <dbReference type="PROSITE" id="PS51186"/>
    </source>
</evidence>
<dbReference type="RefSeq" id="WP_210049785.1">
    <property type="nucleotide sequence ID" value="NZ_JAGINX010000001.1"/>
</dbReference>
<dbReference type="InterPro" id="IPR000182">
    <property type="entry name" value="GNAT_dom"/>
</dbReference>
<dbReference type="PANTHER" id="PTHR43877">
    <property type="entry name" value="AMINOALKYLPHOSPHONATE N-ACETYLTRANSFERASE-RELATED-RELATED"/>
    <property type="match status" value="1"/>
</dbReference>
<accession>A0ABS4T3W7</accession>
<comment type="caution">
    <text evidence="4">The sequence shown here is derived from an EMBL/GenBank/DDBJ whole genome shotgun (WGS) entry which is preliminary data.</text>
</comment>
<keyword evidence="1" id="KW-0808">Transferase</keyword>
<dbReference type="InterPro" id="IPR016181">
    <property type="entry name" value="Acyl_CoA_acyltransferase"/>
</dbReference>
<feature type="domain" description="N-acetyltransferase" evidence="3">
    <location>
        <begin position="1"/>
        <end position="165"/>
    </location>
</feature>
<keyword evidence="5" id="KW-1185">Reference proteome</keyword>
<organism evidence="4 5">
    <name type="scientific">Nesterenkonia lacusekhoensis</name>
    <dbReference type="NCBI Taxonomy" id="150832"/>
    <lineage>
        <taxon>Bacteria</taxon>
        <taxon>Bacillati</taxon>
        <taxon>Actinomycetota</taxon>
        <taxon>Actinomycetes</taxon>
        <taxon>Micrococcales</taxon>
        <taxon>Micrococcaceae</taxon>
        <taxon>Nesterenkonia</taxon>
    </lineage>
</organism>
<evidence type="ECO:0000313" key="5">
    <source>
        <dbReference type="Proteomes" id="UP001519331"/>
    </source>
</evidence>
<name>A0ABS4T3W7_9MICC</name>
<dbReference type="InterPro" id="IPR050832">
    <property type="entry name" value="Bact_Acetyltransf"/>
</dbReference>
<dbReference type="SUPFAM" id="SSF55729">
    <property type="entry name" value="Acyl-CoA N-acyltransferases (Nat)"/>
    <property type="match status" value="1"/>
</dbReference>
<sequence>MLHRARLEDAQALHALREELAQWQEGIGITQWSPGETKPSDFLEQISRQEWHLVRDGDHVAAAVRILDGDPDIWPDSGIAPAGYVHGLMVSRTHAGQGLGRRVLSAAESMISARGHRLARLDCVTSNDALRSYYGARGYTEVGSHRFPPERGWRPVTLFEKRLAD</sequence>
<protein>
    <submittedName>
        <fullName evidence="4">GNAT superfamily N-acetyltransferase</fullName>
    </submittedName>
</protein>
<dbReference type="PANTHER" id="PTHR43877:SF1">
    <property type="entry name" value="ACETYLTRANSFERASE"/>
    <property type="match status" value="1"/>
</dbReference>